<name>A0A4Y5QFT2_9ROSI</name>
<dbReference type="EMBL" id="MK694929">
    <property type="protein sequence ID" value="QCX30490.1"/>
    <property type="molecule type" value="Genomic_DNA"/>
</dbReference>
<evidence type="ECO:0000256" key="4">
    <source>
        <dbReference type="ARBA" id="ARBA00022771"/>
    </source>
</evidence>
<dbReference type="PROSITE" id="PS50980">
    <property type="entry name" value="COA_CT_NTER"/>
    <property type="match status" value="1"/>
</dbReference>
<keyword evidence="9" id="KW-0150">Chloroplast</keyword>
<keyword evidence="4" id="KW-0479">Metal-binding</keyword>
<feature type="compositionally biased region" description="Acidic residues" evidence="7">
    <location>
        <begin position="304"/>
        <end position="324"/>
    </location>
</feature>
<evidence type="ECO:0000256" key="3">
    <source>
        <dbReference type="ARBA" id="ARBA00022741"/>
    </source>
</evidence>
<dbReference type="PRINTS" id="PR01070">
    <property type="entry name" value="ACCCTRFRASEB"/>
</dbReference>
<keyword evidence="9" id="KW-0934">Plastid</keyword>
<evidence type="ECO:0000313" key="9">
    <source>
        <dbReference type="EMBL" id="QCX30490.1"/>
    </source>
</evidence>
<dbReference type="InterPro" id="IPR034733">
    <property type="entry name" value="AcCoA_carboxyl_beta"/>
</dbReference>
<feature type="compositionally biased region" description="Basic and acidic residues" evidence="7">
    <location>
        <begin position="289"/>
        <end position="302"/>
    </location>
</feature>
<dbReference type="SUPFAM" id="SSF52096">
    <property type="entry name" value="ClpP/crotonase"/>
    <property type="match status" value="1"/>
</dbReference>
<dbReference type="RefSeq" id="YP_009671236.1">
    <property type="nucleotide sequence ID" value="NC_043822.1"/>
</dbReference>
<feature type="region of interest" description="Disordered" evidence="7">
    <location>
        <begin position="82"/>
        <end position="125"/>
    </location>
</feature>
<dbReference type="InterPro" id="IPR029045">
    <property type="entry name" value="ClpP/crotonase-like_dom_sf"/>
</dbReference>
<dbReference type="InterPro" id="IPR000438">
    <property type="entry name" value="Acetyl_CoA_COase_Trfase_b_su"/>
</dbReference>
<dbReference type="AlphaFoldDB" id="A0A4Y5QFT2"/>
<dbReference type="GO" id="GO:0006633">
    <property type="term" value="P:fatty acid biosynthetic process"/>
    <property type="evidence" value="ECO:0007669"/>
    <property type="project" value="InterPro"/>
</dbReference>
<dbReference type="Gene3D" id="3.90.226.10">
    <property type="entry name" value="2-enoyl-CoA Hydratase, Chain A, domain 1"/>
    <property type="match status" value="1"/>
</dbReference>
<keyword evidence="2" id="KW-0808">Transferase</keyword>
<sequence length="660" mass="74334">MGENNKTIDLFDEQLREEFYESETDFESNLEKDSSSASHNWRGMLYSGDRNWKNSGDCHPFPNRRNGDISRIYTISNNLVESPGDVPSSKQSLDNCSHTEATNTGEDVFPSNTGSNTGKGKRFNGWNLPDLEDLDSGYGYPDGLNKCIPPYKGPTCDTYKGPTCDTYKGPTCDTSNNRLGADDENCEVVHRPGSGAKNTHLEGYAIETNLESAGFVDVPFFGRYREGVLFDFVHHNPSEQESTVLYRGNLELHNGSIIRPKRLLLLSNGRVVGPHRVLDLSTLRLDKPRGSGSTLKRDKGISESDSDYESDSDDESDHESDDKEEERRNAFLRIPFFMEKSKKDLTIFSNFIPLIPTKKTNTDTRKRGDQWKKESPLVFDETKFKSHELNWWLQRKDQVSCDWFSDKVTNVCHQLAEVDWWRYWNQEDWDIVLAELLDDLDFEVEVEEEGSHKPYVSRIFSDQNRTGLSEAIETGFGELNGIPVALGVMEFEFIGGSMGHIVGERIIHLIEYASRLELPLIIVCASGGARLYEGTLSLMHMAKISSAFHYFEKENKKPFYISMLASPTTGGVTASFAMLGDIAISEPDALIAFAGKRVIEDTLKIEVPEGSQVSEVAFEKGLLDLLIPREMLKSVLSELLQLHNFLPLPPKTPKIKGLLS</sequence>
<feature type="region of interest" description="Disordered" evidence="7">
    <location>
        <begin position="289"/>
        <end position="326"/>
    </location>
</feature>
<dbReference type="PANTHER" id="PTHR42995">
    <property type="entry name" value="ACETYL-COENZYME A CARBOXYLASE CARBOXYL TRANSFERASE SUBUNIT BETA, CHLOROPLASTIC"/>
    <property type="match status" value="1"/>
</dbReference>
<feature type="compositionally biased region" description="Polar residues" evidence="7">
    <location>
        <begin position="88"/>
        <end position="118"/>
    </location>
</feature>
<dbReference type="GO" id="GO:0016740">
    <property type="term" value="F:transferase activity"/>
    <property type="evidence" value="ECO:0007669"/>
    <property type="project" value="UniProtKB-KW"/>
</dbReference>
<dbReference type="GO" id="GO:2001295">
    <property type="term" value="P:malonyl-CoA biosynthetic process"/>
    <property type="evidence" value="ECO:0007669"/>
    <property type="project" value="TreeGrafter"/>
</dbReference>
<organism evidence="9">
    <name type="scientific">Passiflora filipes</name>
    <dbReference type="NCBI Taxonomy" id="298520"/>
    <lineage>
        <taxon>Eukaryota</taxon>
        <taxon>Viridiplantae</taxon>
        <taxon>Streptophyta</taxon>
        <taxon>Embryophyta</taxon>
        <taxon>Tracheophyta</taxon>
        <taxon>Spermatophyta</taxon>
        <taxon>Magnoliopsida</taxon>
        <taxon>eudicotyledons</taxon>
        <taxon>Gunneridae</taxon>
        <taxon>Pentapetalae</taxon>
        <taxon>rosids</taxon>
        <taxon>fabids</taxon>
        <taxon>Malpighiales</taxon>
        <taxon>Passifloraceae</taxon>
        <taxon>Passiflora</taxon>
    </lineage>
</organism>
<comment type="subunit">
    <text evidence="1">Acetyl-CoA carboxylase is a heterohexamer composed of biotin carboxyl carrier protein, biotin carboxylase and 2 subunits each of ACCase subunit alpha and ACCase plastid-coded subunit beta (accD).</text>
</comment>
<keyword evidence="6" id="KW-0067">ATP-binding</keyword>
<keyword evidence="4" id="KW-0863">Zinc-finger</keyword>
<evidence type="ECO:0000256" key="1">
    <source>
        <dbReference type="ARBA" id="ARBA00011842"/>
    </source>
</evidence>
<dbReference type="Pfam" id="PF01039">
    <property type="entry name" value="Carboxyl_trans"/>
    <property type="match status" value="1"/>
</dbReference>
<dbReference type="GO" id="GO:0009317">
    <property type="term" value="C:acetyl-CoA carboxylase complex"/>
    <property type="evidence" value="ECO:0007669"/>
    <property type="project" value="InterPro"/>
</dbReference>
<evidence type="ECO:0000256" key="7">
    <source>
        <dbReference type="SAM" id="MobiDB-lite"/>
    </source>
</evidence>
<proteinExistence type="predicted"/>
<dbReference type="PANTHER" id="PTHR42995:SF5">
    <property type="entry name" value="ACETYL-COENZYME A CARBOXYLASE CARBOXYL TRANSFERASE SUBUNIT BETA, CHLOROPLASTIC"/>
    <property type="match status" value="1"/>
</dbReference>
<keyword evidence="3" id="KW-0547">Nucleotide-binding</keyword>
<protein>
    <submittedName>
        <fullName evidence="9">Acetyl-CoA carboxylase beta subunit</fullName>
    </submittedName>
</protein>
<reference evidence="9" key="1">
    <citation type="journal article" date="2019" name="Mol. Phylogenet. Evol.">
        <title>Highly accelerated rates of genomic rearrangements and nucleotide substitutions in plastid genomes of Passiflora subgenus Decaloba.</title>
        <authorList>
            <person name="Shrestha B."/>
            <person name="Weng M.L."/>
            <person name="Theriot E.C."/>
            <person name="Gilbert L.E."/>
            <person name="Ruhlman T.A."/>
            <person name="Krosnick S.E."/>
            <person name="Jansen R.K."/>
        </authorList>
    </citation>
    <scope>NUCLEOTIDE SEQUENCE</scope>
</reference>
<evidence type="ECO:0000256" key="2">
    <source>
        <dbReference type="ARBA" id="ARBA00022679"/>
    </source>
</evidence>
<gene>
    <name evidence="9" type="primary">accD</name>
</gene>
<evidence type="ECO:0000256" key="5">
    <source>
        <dbReference type="ARBA" id="ARBA00022833"/>
    </source>
</evidence>
<evidence type="ECO:0000256" key="6">
    <source>
        <dbReference type="ARBA" id="ARBA00022840"/>
    </source>
</evidence>
<dbReference type="GO" id="GO:0003989">
    <property type="term" value="F:acetyl-CoA carboxylase activity"/>
    <property type="evidence" value="ECO:0007669"/>
    <property type="project" value="InterPro"/>
</dbReference>
<dbReference type="GeneID" id="40878404"/>
<accession>A0A4Y5QFT2</accession>
<keyword evidence="5" id="KW-0862">Zinc</keyword>
<dbReference type="GO" id="GO:0005524">
    <property type="term" value="F:ATP binding"/>
    <property type="evidence" value="ECO:0007669"/>
    <property type="project" value="UniProtKB-KW"/>
</dbReference>
<dbReference type="InterPro" id="IPR011762">
    <property type="entry name" value="COA_CT_N"/>
</dbReference>
<geneLocation type="chloroplast" evidence="9"/>
<feature type="domain" description="CoA carboxyltransferase N-terminal" evidence="8">
    <location>
        <begin position="392"/>
        <end position="658"/>
    </location>
</feature>
<evidence type="ECO:0000259" key="8">
    <source>
        <dbReference type="PROSITE" id="PS50980"/>
    </source>
</evidence>
<dbReference type="GO" id="GO:0008270">
    <property type="term" value="F:zinc ion binding"/>
    <property type="evidence" value="ECO:0007669"/>
    <property type="project" value="UniProtKB-KW"/>
</dbReference>